<organism evidence="3 4">
    <name type="scientific">Actinacidiphila acidipaludis</name>
    <dbReference type="NCBI Taxonomy" id="2873382"/>
    <lineage>
        <taxon>Bacteria</taxon>
        <taxon>Bacillati</taxon>
        <taxon>Actinomycetota</taxon>
        <taxon>Actinomycetes</taxon>
        <taxon>Kitasatosporales</taxon>
        <taxon>Streptomycetaceae</taxon>
        <taxon>Actinacidiphila</taxon>
    </lineage>
</organism>
<evidence type="ECO:0000313" key="3">
    <source>
        <dbReference type="EMBL" id="MBY8876059.1"/>
    </source>
</evidence>
<dbReference type="RefSeq" id="WP_222959347.1">
    <property type="nucleotide sequence ID" value="NZ_JAINZZ010000001.1"/>
</dbReference>
<gene>
    <name evidence="3" type="ORF">K7862_00180</name>
</gene>
<evidence type="ECO:0000256" key="1">
    <source>
        <dbReference type="ARBA" id="ARBA00006817"/>
    </source>
</evidence>
<comment type="similarity">
    <text evidence="1">Belongs to the AHA1 family.</text>
</comment>
<reference evidence="3 4" key="1">
    <citation type="submission" date="2021-08" db="EMBL/GenBank/DDBJ databases">
        <title>WGS of actinomycetes from Thailand.</title>
        <authorList>
            <person name="Thawai C."/>
        </authorList>
    </citation>
    <scope>NUCLEOTIDE SEQUENCE [LARGE SCALE GENOMIC DNA]</scope>
    <source>
        <strain evidence="3 4">PLK6-54</strain>
    </source>
</reference>
<dbReference type="CDD" id="cd07814">
    <property type="entry name" value="SRPBCC_CalC_Aha1-like"/>
    <property type="match status" value="1"/>
</dbReference>
<evidence type="ECO:0000313" key="4">
    <source>
        <dbReference type="Proteomes" id="UP000778578"/>
    </source>
</evidence>
<dbReference type="InterPro" id="IPR013538">
    <property type="entry name" value="ASHA1/2-like_C"/>
</dbReference>
<accession>A0ABS7Q2Q8</accession>
<keyword evidence="4" id="KW-1185">Reference proteome</keyword>
<dbReference type="Pfam" id="PF08327">
    <property type="entry name" value="AHSA1"/>
    <property type="match status" value="1"/>
</dbReference>
<feature type="domain" description="Activator of Hsp90 ATPase homologue 1/2-like C-terminal" evidence="2">
    <location>
        <begin position="19"/>
        <end position="160"/>
    </location>
</feature>
<sequence length="166" mass="18991">MTTQLRHSPEAARLERLYDAPAALVWELCSTVAGLEEWWTTDGFETRVTSLDLRPGGLLRYTMTATAPEQISFLRDAGVPLTSELCKTFTEVVAPTRLAFLSLIDFVPDREPYDHLTTVDIVPAGERTNVFMTVDPLHDEPWTRQHRSHRHYELDNLEAALRRRLT</sequence>
<name>A0ABS7Q2Q8_9ACTN</name>
<dbReference type="Gene3D" id="3.30.530.20">
    <property type="match status" value="1"/>
</dbReference>
<dbReference type="InterPro" id="IPR023393">
    <property type="entry name" value="START-like_dom_sf"/>
</dbReference>
<evidence type="ECO:0000259" key="2">
    <source>
        <dbReference type="Pfam" id="PF08327"/>
    </source>
</evidence>
<dbReference type="EMBL" id="JAINZZ010000001">
    <property type="protein sequence ID" value="MBY8876059.1"/>
    <property type="molecule type" value="Genomic_DNA"/>
</dbReference>
<comment type="caution">
    <text evidence="3">The sequence shown here is derived from an EMBL/GenBank/DDBJ whole genome shotgun (WGS) entry which is preliminary data.</text>
</comment>
<dbReference type="Proteomes" id="UP000778578">
    <property type="component" value="Unassembled WGS sequence"/>
</dbReference>
<protein>
    <submittedName>
        <fullName evidence="3">SRPBCC domain-containing protein</fullName>
    </submittedName>
</protein>
<dbReference type="SUPFAM" id="SSF55961">
    <property type="entry name" value="Bet v1-like"/>
    <property type="match status" value="1"/>
</dbReference>
<proteinExistence type="inferred from homology"/>